<accession>A0A1M5C846</accession>
<dbReference type="GO" id="GO:0009279">
    <property type="term" value="C:cell outer membrane"/>
    <property type="evidence" value="ECO:0007669"/>
    <property type="project" value="TreeGrafter"/>
</dbReference>
<name>A0A1M5C846_VIBGA</name>
<keyword evidence="9" id="KW-1185">Reference proteome</keyword>
<feature type="active site" evidence="4">
    <location>
        <position position="195"/>
    </location>
</feature>
<sequence length="872" mass="95580">MNHLTTTGLGLTSLLCLSSAIAAPLYDSKVALDGSADFTSIQEAINSAPDDGRPYVIYVTNGIYHEKLNVTRPNVMLIGENRDQTIITATTANGTLDENGKKYGTSGSRTVYINAANFTARSLTIENGFDFPANQAKSDDDPTKLRGTQAVALLVSTKADRSQFKDVRLVSYQDTVYLRAPHTYVDNAVITGTVDFIFGEGTALFENSQLIARYRDDVAPGNTQGYLTAPSTNINSPFGLVFKDCQLSKEEAVPAASYGLGRPWHPTRTFKDGRYADPNAIGHTAFINCDVDDHIFGWDKMSGKDINGNVIWFYPEDSRFWEYQNTGAGTADASDTTRRQLSDTDAAQYTRSHILSGWQPDVSLGPQSILKGQVIHARMSFPANVRLKGSSGQTVTTLTDSAGYYQASIAGMTPPILVAADDQSGSSCLHRETYQSVCASALVSDITNNGTTIGNVNPFSDLIVSELAAHEGINGPALLNDMDKLPAFSAAVLQQAQQNFRAAFRSVADAYGIDAQQAWDPVSYADIYEPVIRKLASQVIHNRGYDTSTGLTAKTALTDLSFHSILAAKTVAGYQVTGEQLDDAQQQIQSAKRRIFLVGDSTVSNYDAEVFPRMGWGQAFAEMVSNGRQLQVVNAARSGRSSKDFINARWLSQIESLVRPHDFLLIQFGHNDEKCNGAKAGRGSVDVANLCTYPNDAWGNPQYPFFAWNNSFQHSLERYLNFARRHHMHPVLLTPVPRAKSIYGGNGTPIKSNQHVTTQNAENGYQYVGNYTQTIEETAQLNHVPLINLQSLVIDMANQTTGDAWKSIWLAVDPAQYPYYANRTGSLTKPDTTHFQQQGAQLIAQLVIEAIHQNPSLHHLARQLPRPAHDRF</sequence>
<proteinExistence type="inferred from homology"/>
<evidence type="ECO:0000259" key="6">
    <source>
        <dbReference type="Pfam" id="PF01095"/>
    </source>
</evidence>
<feature type="domain" description="SGNH hydrolase-type esterase" evidence="7">
    <location>
        <begin position="598"/>
        <end position="806"/>
    </location>
</feature>
<dbReference type="Proteomes" id="UP000184159">
    <property type="component" value="Unassembled WGS sequence"/>
</dbReference>
<reference evidence="9" key="1">
    <citation type="submission" date="2016-11" db="EMBL/GenBank/DDBJ databases">
        <authorList>
            <person name="Varghese N."/>
            <person name="Submissions S."/>
        </authorList>
    </citation>
    <scope>NUCLEOTIDE SEQUENCE [LARGE SCALE GENOMIC DNA]</scope>
    <source>
        <strain evidence="9">DSM 21264</strain>
    </source>
</reference>
<keyword evidence="5" id="KW-0732">Signal</keyword>
<dbReference type="EMBL" id="FQUH01000011">
    <property type="protein sequence ID" value="SHF50901.1"/>
    <property type="molecule type" value="Genomic_DNA"/>
</dbReference>
<evidence type="ECO:0000313" key="8">
    <source>
        <dbReference type="EMBL" id="SHF50901.1"/>
    </source>
</evidence>
<dbReference type="PROSITE" id="PS00503">
    <property type="entry name" value="PECTINESTERASE_2"/>
    <property type="match status" value="1"/>
</dbReference>
<feature type="domain" description="Pectinesterase catalytic" evidence="6">
    <location>
        <begin position="29"/>
        <end position="355"/>
    </location>
</feature>
<evidence type="ECO:0000256" key="3">
    <source>
        <dbReference type="ARBA" id="ARBA00023085"/>
    </source>
</evidence>
<dbReference type="PANTHER" id="PTHR31321">
    <property type="entry name" value="ACYL-COA THIOESTER HYDROLASE YBHC-RELATED"/>
    <property type="match status" value="1"/>
</dbReference>
<dbReference type="Pfam" id="PF13472">
    <property type="entry name" value="Lipase_GDSL_2"/>
    <property type="match status" value="1"/>
</dbReference>
<dbReference type="Gene3D" id="2.160.20.10">
    <property type="entry name" value="Single-stranded right-handed beta-helix, Pectin lyase-like"/>
    <property type="match status" value="1"/>
</dbReference>
<dbReference type="InterPro" id="IPR012334">
    <property type="entry name" value="Pectin_lyas_fold"/>
</dbReference>
<dbReference type="InterPro" id="IPR013830">
    <property type="entry name" value="SGNH_hydro"/>
</dbReference>
<gene>
    <name evidence="8" type="ORF">SAMN02745781_02478</name>
</gene>
<dbReference type="AlphaFoldDB" id="A0A1M5C846"/>
<dbReference type="GO" id="GO:0042545">
    <property type="term" value="P:cell wall modification"/>
    <property type="evidence" value="ECO:0007669"/>
    <property type="project" value="InterPro"/>
</dbReference>
<feature type="signal peptide" evidence="5">
    <location>
        <begin position="1"/>
        <end position="22"/>
    </location>
</feature>
<dbReference type="InterPro" id="IPR000070">
    <property type="entry name" value="Pectinesterase_cat"/>
</dbReference>
<dbReference type="PANTHER" id="PTHR31321:SF57">
    <property type="entry name" value="PECTINESTERASE 53-RELATED"/>
    <property type="match status" value="1"/>
</dbReference>
<keyword evidence="2" id="KW-0378">Hydrolase</keyword>
<protein>
    <submittedName>
        <fullName evidence="8">Pectinesterase</fullName>
    </submittedName>
</protein>
<dbReference type="InterPro" id="IPR033131">
    <property type="entry name" value="Pectinesterase_Asp_AS"/>
</dbReference>
<feature type="chain" id="PRO_5012206155" evidence="5">
    <location>
        <begin position="23"/>
        <end position="872"/>
    </location>
</feature>
<dbReference type="InterPro" id="IPR036514">
    <property type="entry name" value="SGNH_hydro_sf"/>
</dbReference>
<comment type="similarity">
    <text evidence="1">Belongs to the pectinesterase family.</text>
</comment>
<evidence type="ECO:0000259" key="7">
    <source>
        <dbReference type="Pfam" id="PF13472"/>
    </source>
</evidence>
<keyword evidence="3" id="KW-0063">Aspartyl esterase</keyword>
<evidence type="ECO:0000256" key="5">
    <source>
        <dbReference type="SAM" id="SignalP"/>
    </source>
</evidence>
<evidence type="ECO:0000256" key="1">
    <source>
        <dbReference type="ARBA" id="ARBA00008891"/>
    </source>
</evidence>
<dbReference type="RefSeq" id="WP_072959809.1">
    <property type="nucleotide sequence ID" value="NZ_FQUH01000011.1"/>
</dbReference>
<organism evidence="8 9">
    <name type="scientific">Vibrio gazogenes DSM 21264 = NBRC 103151</name>
    <dbReference type="NCBI Taxonomy" id="1123492"/>
    <lineage>
        <taxon>Bacteria</taxon>
        <taxon>Pseudomonadati</taxon>
        <taxon>Pseudomonadota</taxon>
        <taxon>Gammaproteobacteria</taxon>
        <taxon>Vibrionales</taxon>
        <taxon>Vibrionaceae</taxon>
        <taxon>Vibrio</taxon>
    </lineage>
</organism>
<dbReference type="GO" id="GO:0030599">
    <property type="term" value="F:pectinesterase activity"/>
    <property type="evidence" value="ECO:0007669"/>
    <property type="project" value="InterPro"/>
</dbReference>
<evidence type="ECO:0000256" key="4">
    <source>
        <dbReference type="PROSITE-ProRule" id="PRU10040"/>
    </source>
</evidence>
<dbReference type="Gene3D" id="3.40.50.1110">
    <property type="entry name" value="SGNH hydrolase"/>
    <property type="match status" value="1"/>
</dbReference>
<dbReference type="SUPFAM" id="SSF52266">
    <property type="entry name" value="SGNH hydrolase"/>
    <property type="match status" value="1"/>
</dbReference>
<evidence type="ECO:0000313" key="9">
    <source>
        <dbReference type="Proteomes" id="UP000184159"/>
    </source>
</evidence>
<dbReference type="Pfam" id="PF01095">
    <property type="entry name" value="Pectinesterase"/>
    <property type="match status" value="1"/>
</dbReference>
<evidence type="ECO:0000256" key="2">
    <source>
        <dbReference type="ARBA" id="ARBA00022801"/>
    </source>
</evidence>
<dbReference type="InterPro" id="IPR011050">
    <property type="entry name" value="Pectin_lyase_fold/virulence"/>
</dbReference>
<dbReference type="SUPFAM" id="SSF51126">
    <property type="entry name" value="Pectin lyase-like"/>
    <property type="match status" value="1"/>
</dbReference>